<keyword evidence="2" id="KW-1185">Reference proteome</keyword>
<accession>A0A8T2T1V0</accession>
<dbReference type="EMBL" id="CM035421">
    <property type="protein sequence ID" value="KAH7387099.1"/>
    <property type="molecule type" value="Genomic_DNA"/>
</dbReference>
<proteinExistence type="predicted"/>
<evidence type="ECO:0000313" key="1">
    <source>
        <dbReference type="EMBL" id="KAH7387099.1"/>
    </source>
</evidence>
<organism evidence="1 2">
    <name type="scientific">Ceratopteris richardii</name>
    <name type="common">Triangle waterfern</name>
    <dbReference type="NCBI Taxonomy" id="49495"/>
    <lineage>
        <taxon>Eukaryota</taxon>
        <taxon>Viridiplantae</taxon>
        <taxon>Streptophyta</taxon>
        <taxon>Embryophyta</taxon>
        <taxon>Tracheophyta</taxon>
        <taxon>Polypodiopsida</taxon>
        <taxon>Polypodiidae</taxon>
        <taxon>Polypodiales</taxon>
        <taxon>Pteridineae</taxon>
        <taxon>Pteridaceae</taxon>
        <taxon>Parkerioideae</taxon>
        <taxon>Ceratopteris</taxon>
    </lineage>
</organism>
<dbReference type="Proteomes" id="UP000825935">
    <property type="component" value="Chromosome 16"/>
</dbReference>
<gene>
    <name evidence="1" type="ORF">KP509_16G005200</name>
</gene>
<name>A0A8T2T1V0_CERRI</name>
<comment type="caution">
    <text evidence="1">The sequence shown here is derived from an EMBL/GenBank/DDBJ whole genome shotgun (WGS) entry which is preliminary data.</text>
</comment>
<reference evidence="1" key="1">
    <citation type="submission" date="2021-08" db="EMBL/GenBank/DDBJ databases">
        <title>WGS assembly of Ceratopteris richardii.</title>
        <authorList>
            <person name="Marchant D.B."/>
            <person name="Chen G."/>
            <person name="Jenkins J."/>
            <person name="Shu S."/>
            <person name="Leebens-Mack J."/>
            <person name="Grimwood J."/>
            <person name="Schmutz J."/>
            <person name="Soltis P."/>
            <person name="Soltis D."/>
            <person name="Chen Z.-H."/>
        </authorList>
    </citation>
    <scope>NUCLEOTIDE SEQUENCE</scope>
    <source>
        <strain evidence="1">Whitten #5841</strain>
        <tissue evidence="1">Leaf</tissue>
    </source>
</reference>
<dbReference type="AlphaFoldDB" id="A0A8T2T1V0"/>
<sequence length="369" mass="40231">MPMMPFCRMLSDNEEPFLVSSRNTTHIDFLAKDGTIISAFLATRPDSERCNVANTTCLADFTHREDDPQLDANCTCEDSLPVAYEGNSSCGHALTDSAIISDFLVYLSVPDFVNVAALPTMEFRTVTFPSAIDHFEVEVPASDAEVLAYEAPNLMDEILANDSEVPAGTDESVVFTANAVTPILMSPILTADNGHIIEAFLTGLVDGQQQPVLLITSSAEAPLLETSLDDLYSEDEKIIAAFLDSTHPSYGNITSYSWLQDHTVSLADAQKTTSTPISLANIPDRSIFPNGQTHIVQLCMHTSLSCFAPAQAAIIGTYGTSICSLVYKPNIFTVDACTSNIRVNFPSTRWQITFHPPRQTIKFSLLFLV</sequence>
<protein>
    <submittedName>
        <fullName evidence="1">Uncharacterized protein</fullName>
    </submittedName>
</protein>
<evidence type="ECO:0000313" key="2">
    <source>
        <dbReference type="Proteomes" id="UP000825935"/>
    </source>
</evidence>